<proteinExistence type="predicted"/>
<evidence type="ECO:0000256" key="1">
    <source>
        <dbReference type="SAM" id="Phobius"/>
    </source>
</evidence>
<name>A0AAD7F337_9AGAR</name>
<reference evidence="2" key="1">
    <citation type="submission" date="2023-03" db="EMBL/GenBank/DDBJ databases">
        <title>Massive genome expansion in bonnet fungi (Mycena s.s.) driven by repeated elements and novel gene families across ecological guilds.</title>
        <authorList>
            <consortium name="Lawrence Berkeley National Laboratory"/>
            <person name="Harder C.B."/>
            <person name="Miyauchi S."/>
            <person name="Viragh M."/>
            <person name="Kuo A."/>
            <person name="Thoen E."/>
            <person name="Andreopoulos B."/>
            <person name="Lu D."/>
            <person name="Skrede I."/>
            <person name="Drula E."/>
            <person name="Henrissat B."/>
            <person name="Morin E."/>
            <person name="Kohler A."/>
            <person name="Barry K."/>
            <person name="LaButti K."/>
            <person name="Morin E."/>
            <person name="Salamov A."/>
            <person name="Lipzen A."/>
            <person name="Mereny Z."/>
            <person name="Hegedus B."/>
            <person name="Baldrian P."/>
            <person name="Stursova M."/>
            <person name="Weitz H."/>
            <person name="Taylor A."/>
            <person name="Grigoriev I.V."/>
            <person name="Nagy L.G."/>
            <person name="Martin F."/>
            <person name="Kauserud H."/>
        </authorList>
    </citation>
    <scope>NUCLEOTIDE SEQUENCE</scope>
    <source>
        <strain evidence="2">CBHHK002</strain>
    </source>
</reference>
<dbReference type="AlphaFoldDB" id="A0AAD7F337"/>
<dbReference type="Proteomes" id="UP001218218">
    <property type="component" value="Unassembled WGS sequence"/>
</dbReference>
<protein>
    <submittedName>
        <fullName evidence="2">Uncharacterized protein</fullName>
    </submittedName>
</protein>
<comment type="caution">
    <text evidence="2">The sequence shown here is derived from an EMBL/GenBank/DDBJ whole genome shotgun (WGS) entry which is preliminary data.</text>
</comment>
<sequence>MRPAAPFRLSLLRTSLGTRPPPIVFHARQTLFSSFSTYPSHAQHQQLQPTKSQQSYFRRLDNSIAEKFGIGKGMRITLYVILGVTSAIETWFYCFWAWQWWKRRAGQESEDAVES</sequence>
<feature type="transmembrane region" description="Helical" evidence="1">
    <location>
        <begin position="76"/>
        <end position="98"/>
    </location>
</feature>
<keyword evidence="1" id="KW-0812">Transmembrane</keyword>
<evidence type="ECO:0000313" key="2">
    <source>
        <dbReference type="EMBL" id="KAJ7363015.1"/>
    </source>
</evidence>
<gene>
    <name evidence="2" type="ORF">DFH08DRAFT_767348</name>
</gene>
<keyword evidence="3" id="KW-1185">Reference proteome</keyword>
<keyword evidence="1" id="KW-0472">Membrane</keyword>
<dbReference type="EMBL" id="JARIHO010000004">
    <property type="protein sequence ID" value="KAJ7363015.1"/>
    <property type="molecule type" value="Genomic_DNA"/>
</dbReference>
<evidence type="ECO:0000313" key="3">
    <source>
        <dbReference type="Proteomes" id="UP001218218"/>
    </source>
</evidence>
<organism evidence="2 3">
    <name type="scientific">Mycena albidolilacea</name>
    <dbReference type="NCBI Taxonomy" id="1033008"/>
    <lineage>
        <taxon>Eukaryota</taxon>
        <taxon>Fungi</taxon>
        <taxon>Dikarya</taxon>
        <taxon>Basidiomycota</taxon>
        <taxon>Agaricomycotina</taxon>
        <taxon>Agaricomycetes</taxon>
        <taxon>Agaricomycetidae</taxon>
        <taxon>Agaricales</taxon>
        <taxon>Marasmiineae</taxon>
        <taxon>Mycenaceae</taxon>
        <taxon>Mycena</taxon>
    </lineage>
</organism>
<keyword evidence="1" id="KW-1133">Transmembrane helix</keyword>
<accession>A0AAD7F337</accession>